<keyword evidence="7" id="KW-0407">Ion channel</keyword>
<evidence type="ECO:0000256" key="2">
    <source>
        <dbReference type="ARBA" id="ARBA00008017"/>
    </source>
</evidence>
<dbReference type="eggNOG" id="COG0668">
    <property type="taxonomic scope" value="Bacteria"/>
</dbReference>
<feature type="domain" description="Mechanosensitive ion channel transmembrane helices 2/3" evidence="10">
    <location>
        <begin position="69"/>
        <end position="110"/>
    </location>
</feature>
<dbReference type="SUPFAM" id="SSF50182">
    <property type="entry name" value="Sm-like ribonucleoproteins"/>
    <property type="match status" value="1"/>
</dbReference>
<dbReference type="Gene3D" id="2.30.30.60">
    <property type="match status" value="1"/>
</dbReference>
<keyword evidence="4 7" id="KW-0812">Transmembrane</keyword>
<dbReference type="InterPro" id="IPR006685">
    <property type="entry name" value="MscS_channel_2nd"/>
</dbReference>
<comment type="similarity">
    <text evidence="2 7">Belongs to the MscS (TC 1.A.23) family.</text>
</comment>
<keyword evidence="7" id="KW-0997">Cell inner membrane</keyword>
<keyword evidence="5 7" id="KW-1133">Transmembrane helix</keyword>
<evidence type="ECO:0000256" key="1">
    <source>
        <dbReference type="ARBA" id="ARBA00004651"/>
    </source>
</evidence>
<keyword evidence="7" id="KW-0406">Ion transport</keyword>
<accession>A0A074JAQ7</accession>
<comment type="caution">
    <text evidence="7">Lacks conserved residue(s) required for the propagation of feature annotation.</text>
</comment>
<evidence type="ECO:0000256" key="6">
    <source>
        <dbReference type="ARBA" id="ARBA00023136"/>
    </source>
</evidence>
<evidence type="ECO:0000259" key="9">
    <source>
        <dbReference type="Pfam" id="PF21082"/>
    </source>
</evidence>
<evidence type="ECO:0000256" key="3">
    <source>
        <dbReference type="ARBA" id="ARBA00022475"/>
    </source>
</evidence>
<comment type="function">
    <text evidence="7">Mechanosensitive channel that participates in the regulation of osmotic pressure changes within the cell, opening in response to stretch forces in the membrane lipid bilayer, without the need for other proteins. Contributes to normal resistance to hypoosmotic shock. Forms an ion channel of 1.0 nanosiemens conductance with a slight preference for anions.</text>
</comment>
<dbReference type="Pfam" id="PF21082">
    <property type="entry name" value="MS_channel_3rd"/>
    <property type="match status" value="1"/>
</dbReference>
<dbReference type="InterPro" id="IPR049278">
    <property type="entry name" value="MS_channel_C"/>
</dbReference>
<evidence type="ECO:0000313" key="12">
    <source>
        <dbReference type="Proteomes" id="UP000027432"/>
    </source>
</evidence>
<evidence type="ECO:0000259" key="8">
    <source>
        <dbReference type="Pfam" id="PF00924"/>
    </source>
</evidence>
<proteinExistence type="inferred from homology"/>
<keyword evidence="7" id="KW-0813">Transport</keyword>
<evidence type="ECO:0000259" key="10">
    <source>
        <dbReference type="Pfam" id="PF21088"/>
    </source>
</evidence>
<feature type="domain" description="Mechanosensitive ion channel MscS" evidence="8">
    <location>
        <begin position="112"/>
        <end position="177"/>
    </location>
</feature>
<dbReference type="AlphaFoldDB" id="A0A074JAQ7"/>
<dbReference type="InterPro" id="IPR011014">
    <property type="entry name" value="MscS_channel_TM-2"/>
</dbReference>
<dbReference type="Gene3D" id="3.30.70.100">
    <property type="match status" value="1"/>
</dbReference>
<dbReference type="InterPro" id="IPR023408">
    <property type="entry name" value="MscS_beta-dom_sf"/>
</dbReference>
<dbReference type="STRING" id="1353537.TP2_06805"/>
<dbReference type="GO" id="GO:0005886">
    <property type="term" value="C:plasma membrane"/>
    <property type="evidence" value="ECO:0007669"/>
    <property type="project" value="UniProtKB-SubCell"/>
</dbReference>
<dbReference type="InterPro" id="IPR010920">
    <property type="entry name" value="LSM_dom_sf"/>
</dbReference>
<comment type="subcellular location">
    <subcellularLocation>
        <location evidence="7">Cell inner membrane</location>
        <topology evidence="7">Multi-pass membrane protein</topology>
    </subcellularLocation>
    <subcellularLocation>
        <location evidence="1">Cell membrane</location>
        <topology evidence="1">Multi-pass membrane protein</topology>
    </subcellularLocation>
</comment>
<reference evidence="11 12" key="1">
    <citation type="submission" date="2013-07" db="EMBL/GenBank/DDBJ databases">
        <title>Thioclava pacifica DSM 10166 Genome Sequencing.</title>
        <authorList>
            <person name="Lai Q."/>
            <person name="Shao Z."/>
        </authorList>
    </citation>
    <scope>NUCLEOTIDE SEQUENCE [LARGE SCALE GENOMIC DNA]</scope>
    <source>
        <strain evidence="11 12">DSM 10166</strain>
    </source>
</reference>
<dbReference type="Pfam" id="PF21088">
    <property type="entry name" value="MS_channel_1st"/>
    <property type="match status" value="1"/>
</dbReference>
<name>A0A074JAQ7_9RHOB</name>
<keyword evidence="3" id="KW-1003">Cell membrane</keyword>
<dbReference type="RefSeq" id="WP_051692433.1">
    <property type="nucleotide sequence ID" value="NZ_AUND01000023.1"/>
</dbReference>
<dbReference type="EMBL" id="AUND01000023">
    <property type="protein sequence ID" value="KEO52643.1"/>
    <property type="molecule type" value="Genomic_DNA"/>
</dbReference>
<comment type="caution">
    <text evidence="11">The sequence shown here is derived from an EMBL/GenBank/DDBJ whole genome shotgun (WGS) entry which is preliminary data.</text>
</comment>
<keyword evidence="12" id="KW-1185">Reference proteome</keyword>
<feature type="domain" description="Mechanosensitive ion channel MscS C-terminal" evidence="9">
    <location>
        <begin position="186"/>
        <end position="266"/>
    </location>
</feature>
<dbReference type="Proteomes" id="UP000027432">
    <property type="component" value="Unassembled WGS sequence"/>
</dbReference>
<evidence type="ECO:0000256" key="7">
    <source>
        <dbReference type="RuleBase" id="RU369025"/>
    </source>
</evidence>
<dbReference type="Pfam" id="PF00924">
    <property type="entry name" value="MS_channel_2nd"/>
    <property type="match status" value="1"/>
</dbReference>
<feature type="transmembrane region" description="Helical" evidence="7">
    <location>
        <begin position="96"/>
        <end position="125"/>
    </location>
</feature>
<feature type="transmembrane region" description="Helical" evidence="7">
    <location>
        <begin position="62"/>
        <end position="84"/>
    </location>
</feature>
<dbReference type="OrthoDB" id="9814206at2"/>
<evidence type="ECO:0000313" key="11">
    <source>
        <dbReference type="EMBL" id="KEO52643.1"/>
    </source>
</evidence>
<dbReference type="GO" id="GO:0008381">
    <property type="term" value="F:mechanosensitive monoatomic ion channel activity"/>
    <property type="evidence" value="ECO:0007669"/>
    <property type="project" value="InterPro"/>
</dbReference>
<evidence type="ECO:0000256" key="5">
    <source>
        <dbReference type="ARBA" id="ARBA00022989"/>
    </source>
</evidence>
<sequence length="293" mass="31839">MNLEDLTQVSSWLTQDRIDAAIMVAVNVVAALVILLVAMAISAWAKRRIVALSNRYARLDDTLFGFLGNMVKYLILAIGVIFILNRFGIQTTSLAALVGAAGLAIGLALQGTLSNLAAGVMIILFRPFRQGDFIAAGSESGTVTEIQLFYTVLKTYDGIQIIVPNGDIWSKSIINYSANPTRMMDLTIGVAYDADLKKTQEVLERISLSDERALNDPAPTIRVKALGDSSVDFTFRVWANASDFWALQADYTRKIKEEFDANGIGIPFPTRTLEVVQVPKIETKAATAESGAA</sequence>
<dbReference type="InterPro" id="IPR049142">
    <property type="entry name" value="MS_channel_1st"/>
</dbReference>
<organism evidence="11 12">
    <name type="scientific">Thioclava pacifica DSM 10166</name>
    <dbReference type="NCBI Taxonomy" id="1353537"/>
    <lineage>
        <taxon>Bacteria</taxon>
        <taxon>Pseudomonadati</taxon>
        <taxon>Pseudomonadota</taxon>
        <taxon>Alphaproteobacteria</taxon>
        <taxon>Rhodobacterales</taxon>
        <taxon>Paracoccaceae</taxon>
        <taxon>Thioclava</taxon>
    </lineage>
</organism>
<feature type="transmembrane region" description="Helical" evidence="7">
    <location>
        <begin position="20"/>
        <end position="41"/>
    </location>
</feature>
<dbReference type="InterPro" id="IPR011066">
    <property type="entry name" value="MscS_channel_C_sf"/>
</dbReference>
<dbReference type="InterPro" id="IPR045275">
    <property type="entry name" value="MscS_archaea/bacteria_type"/>
</dbReference>
<protein>
    <recommendedName>
        <fullName evidence="7">Small-conductance mechanosensitive channel</fullName>
    </recommendedName>
</protein>
<comment type="subunit">
    <text evidence="7">Homoheptamer.</text>
</comment>
<keyword evidence="6 7" id="KW-0472">Membrane</keyword>
<evidence type="ECO:0000256" key="4">
    <source>
        <dbReference type="ARBA" id="ARBA00022692"/>
    </source>
</evidence>
<dbReference type="PANTHER" id="PTHR30221:SF1">
    <property type="entry name" value="SMALL-CONDUCTANCE MECHANOSENSITIVE CHANNEL"/>
    <property type="match status" value="1"/>
</dbReference>
<dbReference type="Gene3D" id="1.10.287.1260">
    <property type="match status" value="1"/>
</dbReference>
<dbReference type="PANTHER" id="PTHR30221">
    <property type="entry name" value="SMALL-CONDUCTANCE MECHANOSENSITIVE CHANNEL"/>
    <property type="match status" value="1"/>
</dbReference>
<dbReference type="SUPFAM" id="SSF82689">
    <property type="entry name" value="Mechanosensitive channel protein MscS (YggB), C-terminal domain"/>
    <property type="match status" value="1"/>
</dbReference>
<dbReference type="SUPFAM" id="SSF82861">
    <property type="entry name" value="Mechanosensitive channel protein MscS (YggB), transmembrane region"/>
    <property type="match status" value="1"/>
</dbReference>
<gene>
    <name evidence="11" type="ORF">TP2_06805</name>
</gene>